<feature type="region of interest" description="Disordered" evidence="1">
    <location>
        <begin position="50"/>
        <end position="72"/>
    </location>
</feature>
<dbReference type="Proteomes" id="UP000320461">
    <property type="component" value="Unassembled WGS sequence"/>
</dbReference>
<evidence type="ECO:0000256" key="1">
    <source>
        <dbReference type="SAM" id="MobiDB-lite"/>
    </source>
</evidence>
<proteinExistence type="predicted"/>
<evidence type="ECO:0000313" key="2">
    <source>
        <dbReference type="EMBL" id="GEA84507.1"/>
    </source>
</evidence>
<dbReference type="EMBL" id="BJLQ01000015">
    <property type="protein sequence ID" value="GEA84507.1"/>
    <property type="molecule type" value="Genomic_DNA"/>
</dbReference>
<gene>
    <name evidence="2" type="ORF">CGE01nite_17580</name>
</gene>
<protein>
    <recommendedName>
        <fullName evidence="4">Tyr recombinase domain-containing protein</fullName>
    </recommendedName>
</protein>
<dbReference type="AlphaFoldDB" id="A0A4Y3KKG2"/>
<organism evidence="2 3">
    <name type="scientific">Cellulomonas gelida</name>
    <dbReference type="NCBI Taxonomy" id="1712"/>
    <lineage>
        <taxon>Bacteria</taxon>
        <taxon>Bacillati</taxon>
        <taxon>Actinomycetota</taxon>
        <taxon>Actinomycetes</taxon>
        <taxon>Micrococcales</taxon>
        <taxon>Cellulomonadaceae</taxon>
        <taxon>Cellulomonas</taxon>
    </lineage>
</organism>
<comment type="caution">
    <text evidence="2">The sequence shown here is derived from an EMBL/GenBank/DDBJ whole genome shotgun (WGS) entry which is preliminary data.</text>
</comment>
<evidence type="ECO:0000313" key="3">
    <source>
        <dbReference type="Proteomes" id="UP000320461"/>
    </source>
</evidence>
<keyword evidence="3" id="KW-1185">Reference proteome</keyword>
<reference evidence="2 3" key="1">
    <citation type="submission" date="2019-06" db="EMBL/GenBank/DDBJ databases">
        <title>Whole genome shotgun sequence of Cellulomonas gelida NBRC 3748.</title>
        <authorList>
            <person name="Hosoyama A."/>
            <person name="Uohara A."/>
            <person name="Ohji S."/>
            <person name="Ichikawa N."/>
        </authorList>
    </citation>
    <scope>NUCLEOTIDE SEQUENCE [LARGE SCALE GENOMIC DNA]</scope>
    <source>
        <strain evidence="2 3">NBRC 3748</strain>
    </source>
</reference>
<feature type="region of interest" description="Disordered" evidence="1">
    <location>
        <begin position="1"/>
        <end position="20"/>
    </location>
</feature>
<evidence type="ECO:0008006" key="4">
    <source>
        <dbReference type="Google" id="ProtNLM"/>
    </source>
</evidence>
<name>A0A4Y3KKG2_9CELL</name>
<accession>A0A4Y3KKG2</accession>
<sequence>MASESTLANATALLGHSDESTTARHYVQRLHVAPDLRVIIDQLVAQAPDDALEGPIRRVNGGSGMTKGPTAA</sequence>